<organism evidence="1 2">
    <name type="scientific">Coprinopsis marcescibilis</name>
    <name type="common">Agaric fungus</name>
    <name type="synonym">Psathyrella marcescibilis</name>
    <dbReference type="NCBI Taxonomy" id="230819"/>
    <lineage>
        <taxon>Eukaryota</taxon>
        <taxon>Fungi</taxon>
        <taxon>Dikarya</taxon>
        <taxon>Basidiomycota</taxon>
        <taxon>Agaricomycotina</taxon>
        <taxon>Agaricomycetes</taxon>
        <taxon>Agaricomycetidae</taxon>
        <taxon>Agaricales</taxon>
        <taxon>Agaricineae</taxon>
        <taxon>Psathyrellaceae</taxon>
        <taxon>Coprinopsis</taxon>
    </lineage>
</organism>
<sequence length="67" mass="7311">MSDALSRMYANGSPGTVHAMSEYTYHNNVDDDGIFLSALAPVLVGFEVKNAGTLVEIKLQRNGLPKW</sequence>
<dbReference type="AlphaFoldDB" id="A0A5C3K911"/>
<dbReference type="EMBL" id="ML210747">
    <property type="protein sequence ID" value="TFK16549.1"/>
    <property type="molecule type" value="Genomic_DNA"/>
</dbReference>
<proteinExistence type="predicted"/>
<accession>A0A5C3K911</accession>
<reference evidence="1 2" key="1">
    <citation type="journal article" date="2019" name="Nat. Ecol. Evol.">
        <title>Megaphylogeny resolves global patterns of mushroom evolution.</title>
        <authorList>
            <person name="Varga T."/>
            <person name="Krizsan K."/>
            <person name="Foldi C."/>
            <person name="Dima B."/>
            <person name="Sanchez-Garcia M."/>
            <person name="Sanchez-Ramirez S."/>
            <person name="Szollosi G.J."/>
            <person name="Szarkandi J.G."/>
            <person name="Papp V."/>
            <person name="Albert L."/>
            <person name="Andreopoulos W."/>
            <person name="Angelini C."/>
            <person name="Antonin V."/>
            <person name="Barry K.W."/>
            <person name="Bougher N.L."/>
            <person name="Buchanan P."/>
            <person name="Buyck B."/>
            <person name="Bense V."/>
            <person name="Catcheside P."/>
            <person name="Chovatia M."/>
            <person name="Cooper J."/>
            <person name="Damon W."/>
            <person name="Desjardin D."/>
            <person name="Finy P."/>
            <person name="Geml J."/>
            <person name="Haridas S."/>
            <person name="Hughes K."/>
            <person name="Justo A."/>
            <person name="Karasinski D."/>
            <person name="Kautmanova I."/>
            <person name="Kiss B."/>
            <person name="Kocsube S."/>
            <person name="Kotiranta H."/>
            <person name="LaButti K.M."/>
            <person name="Lechner B.E."/>
            <person name="Liimatainen K."/>
            <person name="Lipzen A."/>
            <person name="Lukacs Z."/>
            <person name="Mihaltcheva S."/>
            <person name="Morgado L.N."/>
            <person name="Niskanen T."/>
            <person name="Noordeloos M.E."/>
            <person name="Ohm R.A."/>
            <person name="Ortiz-Santana B."/>
            <person name="Ovrebo C."/>
            <person name="Racz N."/>
            <person name="Riley R."/>
            <person name="Savchenko A."/>
            <person name="Shiryaev A."/>
            <person name="Soop K."/>
            <person name="Spirin V."/>
            <person name="Szebenyi C."/>
            <person name="Tomsovsky M."/>
            <person name="Tulloss R.E."/>
            <person name="Uehling J."/>
            <person name="Grigoriev I.V."/>
            <person name="Vagvolgyi C."/>
            <person name="Papp T."/>
            <person name="Martin F.M."/>
            <person name="Miettinen O."/>
            <person name="Hibbett D.S."/>
            <person name="Nagy L.G."/>
        </authorList>
    </citation>
    <scope>NUCLEOTIDE SEQUENCE [LARGE SCALE GENOMIC DNA]</scope>
    <source>
        <strain evidence="1 2">CBS 121175</strain>
    </source>
</reference>
<gene>
    <name evidence="1" type="ORF">FA15DRAFT_711699</name>
</gene>
<dbReference type="Proteomes" id="UP000307440">
    <property type="component" value="Unassembled WGS sequence"/>
</dbReference>
<protein>
    <submittedName>
        <fullName evidence="1">Uncharacterized protein</fullName>
    </submittedName>
</protein>
<evidence type="ECO:0000313" key="2">
    <source>
        <dbReference type="Proteomes" id="UP000307440"/>
    </source>
</evidence>
<keyword evidence="2" id="KW-1185">Reference proteome</keyword>
<evidence type="ECO:0000313" key="1">
    <source>
        <dbReference type="EMBL" id="TFK16549.1"/>
    </source>
</evidence>
<name>A0A5C3K911_COPMA</name>